<comment type="caution">
    <text evidence="2">The sequence shown here is derived from an EMBL/GenBank/DDBJ whole genome shotgun (WGS) entry which is preliminary data.</text>
</comment>
<accession>A0A7W5C478</accession>
<reference evidence="2 3" key="1">
    <citation type="submission" date="2020-08" db="EMBL/GenBank/DDBJ databases">
        <title>Genomic Encyclopedia of Type Strains, Phase III (KMG-III): the genomes of soil and plant-associated and newly described type strains.</title>
        <authorList>
            <person name="Whitman W."/>
        </authorList>
    </citation>
    <scope>NUCLEOTIDE SEQUENCE [LARGE SCALE GENOMIC DNA]</scope>
    <source>
        <strain evidence="2 3">CECT 8234</strain>
    </source>
</reference>
<evidence type="ECO:0000313" key="3">
    <source>
        <dbReference type="Proteomes" id="UP000518605"/>
    </source>
</evidence>
<sequence>MLKEWTSLTALSSAANFMWRPEHKTTITFRTYIRPREFGQLPIKLWHSNTVDSTWADGSESRANDHGGRWRIEQCVVADGGPLPDGSMIAGSERTLTFEGETSRNVEQGEQFWSDSVTVHIPDQHFLAFSWTITIDGPMNGLPYNTESLLASAYEAEGGHAAQAAGEGFVPAGNRQVLPSLLVYKKPVSKHIVFLGDSITQGVRTEQDGYAFWAAKIAAGLGPEVGVWNIGSGWSRAYDLTNESAWLSKAKQGDEVVICLGVNDIGTANRSAEQLVADLRSVIKQLQSNKPGCKLWLCTLPAFNFEGGQEIVWRTVNDWIRHTAADSVSGIFDIAKVLGQPEPQDQLVQAAYMSPNNDPHPNGLAGTAVADAFLAWYKGQNSEFVSSD</sequence>
<keyword evidence="3" id="KW-1185">Reference proteome</keyword>
<dbReference type="SUPFAM" id="SSF52266">
    <property type="entry name" value="SGNH hydrolase"/>
    <property type="match status" value="1"/>
</dbReference>
<dbReference type="PANTHER" id="PTHR43784:SF2">
    <property type="entry name" value="GDSL-LIKE LIPASE_ACYLHYDROLASE, PUTATIVE (AFU_ORTHOLOGUE AFUA_2G00820)-RELATED"/>
    <property type="match status" value="1"/>
</dbReference>
<dbReference type="Pfam" id="PF13472">
    <property type="entry name" value="Lipase_GDSL_2"/>
    <property type="match status" value="1"/>
</dbReference>
<organism evidence="2 3">
    <name type="scientific">Paenibacillus endophyticus</name>
    <dbReference type="NCBI Taxonomy" id="1294268"/>
    <lineage>
        <taxon>Bacteria</taxon>
        <taxon>Bacillati</taxon>
        <taxon>Bacillota</taxon>
        <taxon>Bacilli</taxon>
        <taxon>Bacillales</taxon>
        <taxon>Paenibacillaceae</taxon>
        <taxon>Paenibacillus</taxon>
    </lineage>
</organism>
<protein>
    <submittedName>
        <fullName evidence="2">Lysophospholipase L1-like esterase</fullName>
    </submittedName>
</protein>
<evidence type="ECO:0000259" key="1">
    <source>
        <dbReference type="Pfam" id="PF13472"/>
    </source>
</evidence>
<feature type="domain" description="SGNH hydrolase-type esterase" evidence="1">
    <location>
        <begin position="194"/>
        <end position="345"/>
    </location>
</feature>
<dbReference type="InterPro" id="IPR013830">
    <property type="entry name" value="SGNH_hydro"/>
</dbReference>
<gene>
    <name evidence="2" type="ORF">FHS16_000967</name>
</gene>
<dbReference type="InterPro" id="IPR053140">
    <property type="entry name" value="GDSL_Rv0518-like"/>
</dbReference>
<dbReference type="RefSeq" id="WP_246431592.1">
    <property type="nucleotide sequence ID" value="NZ_CBCSLB010000009.1"/>
</dbReference>
<dbReference type="Gene3D" id="3.40.50.1110">
    <property type="entry name" value="SGNH hydrolase"/>
    <property type="match status" value="1"/>
</dbReference>
<dbReference type="EMBL" id="JACHXW010000002">
    <property type="protein sequence ID" value="MBB3150933.1"/>
    <property type="molecule type" value="Genomic_DNA"/>
</dbReference>
<proteinExistence type="predicted"/>
<dbReference type="AlphaFoldDB" id="A0A7W5C478"/>
<dbReference type="PANTHER" id="PTHR43784">
    <property type="entry name" value="GDSL-LIKE LIPASE/ACYLHYDROLASE, PUTATIVE (AFU_ORTHOLOGUE AFUA_2G00820)-RELATED"/>
    <property type="match status" value="1"/>
</dbReference>
<dbReference type="InterPro" id="IPR036514">
    <property type="entry name" value="SGNH_hydro_sf"/>
</dbReference>
<dbReference type="CDD" id="cd00229">
    <property type="entry name" value="SGNH_hydrolase"/>
    <property type="match status" value="1"/>
</dbReference>
<dbReference type="Proteomes" id="UP000518605">
    <property type="component" value="Unassembled WGS sequence"/>
</dbReference>
<name>A0A7W5C478_9BACL</name>
<evidence type="ECO:0000313" key="2">
    <source>
        <dbReference type="EMBL" id="MBB3150933.1"/>
    </source>
</evidence>